<name>A0A814XZX6_9BILA</name>
<proteinExistence type="predicted"/>
<gene>
    <name evidence="1" type="ORF">JXQ802_LOCUS25524</name>
</gene>
<reference evidence="1" key="1">
    <citation type="submission" date="2021-02" db="EMBL/GenBank/DDBJ databases">
        <authorList>
            <person name="Nowell W R."/>
        </authorList>
    </citation>
    <scope>NUCLEOTIDE SEQUENCE</scope>
</reference>
<protein>
    <submittedName>
        <fullName evidence="1">Uncharacterized protein</fullName>
    </submittedName>
</protein>
<dbReference type="AlphaFoldDB" id="A0A814XZX6"/>
<dbReference type="EMBL" id="CAJNOL010000864">
    <property type="protein sequence ID" value="CAF1222730.1"/>
    <property type="molecule type" value="Genomic_DNA"/>
</dbReference>
<comment type="caution">
    <text evidence="1">The sequence shown here is derived from an EMBL/GenBank/DDBJ whole genome shotgun (WGS) entry which is preliminary data.</text>
</comment>
<dbReference type="Proteomes" id="UP000663870">
    <property type="component" value="Unassembled WGS sequence"/>
</dbReference>
<organism evidence="1 2">
    <name type="scientific">Rotaria sordida</name>
    <dbReference type="NCBI Taxonomy" id="392033"/>
    <lineage>
        <taxon>Eukaryota</taxon>
        <taxon>Metazoa</taxon>
        <taxon>Spiralia</taxon>
        <taxon>Gnathifera</taxon>
        <taxon>Rotifera</taxon>
        <taxon>Eurotatoria</taxon>
        <taxon>Bdelloidea</taxon>
        <taxon>Philodinida</taxon>
        <taxon>Philodinidae</taxon>
        <taxon>Rotaria</taxon>
    </lineage>
</organism>
<evidence type="ECO:0000313" key="2">
    <source>
        <dbReference type="Proteomes" id="UP000663870"/>
    </source>
</evidence>
<sequence length="71" mass="8098">MPNRMKNSYTIHEQGCEYVNYDEEDMLPSITNDIINSNENQFTIVPLILMNLNLGLISTQLASTHVICTTH</sequence>
<accession>A0A814XZX6</accession>
<evidence type="ECO:0000313" key="1">
    <source>
        <dbReference type="EMBL" id="CAF1222730.1"/>
    </source>
</evidence>
<keyword evidence="2" id="KW-1185">Reference proteome</keyword>